<dbReference type="Proteomes" id="UP000054166">
    <property type="component" value="Unassembled WGS sequence"/>
</dbReference>
<keyword evidence="2" id="KW-0732">Signal</keyword>
<feature type="chain" id="PRO_5002162119" evidence="2">
    <location>
        <begin position="19"/>
        <end position="176"/>
    </location>
</feature>
<keyword evidence="1" id="KW-1133">Transmembrane helix</keyword>
<keyword evidence="4" id="KW-1185">Reference proteome</keyword>
<feature type="signal peptide" evidence="2">
    <location>
        <begin position="1"/>
        <end position="18"/>
    </location>
</feature>
<evidence type="ECO:0000256" key="2">
    <source>
        <dbReference type="SAM" id="SignalP"/>
    </source>
</evidence>
<organism evidence="3 4">
    <name type="scientific">Piloderma croceum (strain F 1598)</name>
    <dbReference type="NCBI Taxonomy" id="765440"/>
    <lineage>
        <taxon>Eukaryota</taxon>
        <taxon>Fungi</taxon>
        <taxon>Dikarya</taxon>
        <taxon>Basidiomycota</taxon>
        <taxon>Agaricomycotina</taxon>
        <taxon>Agaricomycetes</taxon>
        <taxon>Agaricomycetidae</taxon>
        <taxon>Atheliales</taxon>
        <taxon>Atheliaceae</taxon>
        <taxon>Piloderma</taxon>
    </lineage>
</organism>
<keyword evidence="1" id="KW-0812">Transmembrane</keyword>
<dbReference type="OrthoDB" id="3257429at2759"/>
<evidence type="ECO:0000313" key="3">
    <source>
        <dbReference type="EMBL" id="KIM84777.1"/>
    </source>
</evidence>
<feature type="transmembrane region" description="Helical" evidence="1">
    <location>
        <begin position="154"/>
        <end position="174"/>
    </location>
</feature>
<dbReference type="InParanoid" id="A0A0C3C571"/>
<evidence type="ECO:0000256" key="1">
    <source>
        <dbReference type="SAM" id="Phobius"/>
    </source>
</evidence>
<keyword evidence="1" id="KW-0472">Membrane</keyword>
<proteinExistence type="predicted"/>
<sequence length="176" mass="17858">MRAALLSCLALIAACASAQTITTTDANGNSVIEVITLDPINGGPLTSTIETLAPAVTTTTPSTTTTQDQQGPVGQPAPTGAVTQTVYTYTTTNAAGVTTAIVDTFTPTFYTAPQSPATISGTVLDYSQWLSMIGTNTVAAAQATSGQITFLPSALYGMLGVAVSCVLSGAWLVFDL</sequence>
<accession>A0A0C3C571</accession>
<evidence type="ECO:0000313" key="4">
    <source>
        <dbReference type="Proteomes" id="UP000054166"/>
    </source>
</evidence>
<dbReference type="HOGENOM" id="CLU_116397_0_0_1"/>
<dbReference type="EMBL" id="KN832986">
    <property type="protein sequence ID" value="KIM84777.1"/>
    <property type="molecule type" value="Genomic_DNA"/>
</dbReference>
<gene>
    <name evidence="3" type="ORF">PILCRDRAFT_5831</name>
</gene>
<dbReference type="PROSITE" id="PS51257">
    <property type="entry name" value="PROKAR_LIPOPROTEIN"/>
    <property type="match status" value="1"/>
</dbReference>
<reference evidence="4" key="2">
    <citation type="submission" date="2015-01" db="EMBL/GenBank/DDBJ databases">
        <title>Evolutionary Origins and Diversification of the Mycorrhizal Mutualists.</title>
        <authorList>
            <consortium name="DOE Joint Genome Institute"/>
            <consortium name="Mycorrhizal Genomics Consortium"/>
            <person name="Kohler A."/>
            <person name="Kuo A."/>
            <person name="Nagy L.G."/>
            <person name="Floudas D."/>
            <person name="Copeland A."/>
            <person name="Barry K.W."/>
            <person name="Cichocki N."/>
            <person name="Veneault-Fourrey C."/>
            <person name="LaButti K."/>
            <person name="Lindquist E.A."/>
            <person name="Lipzen A."/>
            <person name="Lundell T."/>
            <person name="Morin E."/>
            <person name="Murat C."/>
            <person name="Riley R."/>
            <person name="Ohm R."/>
            <person name="Sun H."/>
            <person name="Tunlid A."/>
            <person name="Henrissat B."/>
            <person name="Grigoriev I.V."/>
            <person name="Hibbett D.S."/>
            <person name="Martin F."/>
        </authorList>
    </citation>
    <scope>NUCLEOTIDE SEQUENCE [LARGE SCALE GENOMIC DNA]</scope>
    <source>
        <strain evidence="4">F 1598</strain>
    </source>
</reference>
<reference evidence="3 4" key="1">
    <citation type="submission" date="2014-04" db="EMBL/GenBank/DDBJ databases">
        <authorList>
            <consortium name="DOE Joint Genome Institute"/>
            <person name="Kuo A."/>
            <person name="Tarkka M."/>
            <person name="Buscot F."/>
            <person name="Kohler A."/>
            <person name="Nagy L.G."/>
            <person name="Floudas D."/>
            <person name="Copeland A."/>
            <person name="Barry K.W."/>
            <person name="Cichocki N."/>
            <person name="Veneault-Fourrey C."/>
            <person name="LaButti K."/>
            <person name="Lindquist E.A."/>
            <person name="Lipzen A."/>
            <person name="Lundell T."/>
            <person name="Morin E."/>
            <person name="Murat C."/>
            <person name="Sun H."/>
            <person name="Tunlid A."/>
            <person name="Henrissat B."/>
            <person name="Grigoriev I.V."/>
            <person name="Hibbett D.S."/>
            <person name="Martin F."/>
            <person name="Nordberg H.P."/>
            <person name="Cantor M.N."/>
            <person name="Hua S.X."/>
        </authorList>
    </citation>
    <scope>NUCLEOTIDE SEQUENCE [LARGE SCALE GENOMIC DNA]</scope>
    <source>
        <strain evidence="3 4">F 1598</strain>
    </source>
</reference>
<name>A0A0C3C571_PILCF</name>
<protein>
    <submittedName>
        <fullName evidence="3">Uncharacterized protein</fullName>
    </submittedName>
</protein>
<dbReference type="AlphaFoldDB" id="A0A0C3C571"/>